<sequence length="98" mass="10299">MTGITVGSQSMDPASLVNRSLPKRPTQDIAKASTEFEAILLDQVLGKLRETFSMRDGSESDPGSSTLSGVAEQSLCKALASRGGVGLAAMIRRSISEK</sequence>
<organism evidence="2 3">
    <name type="scientific">Koribacter versatilis (strain Ellin345)</name>
    <dbReference type="NCBI Taxonomy" id="204669"/>
    <lineage>
        <taxon>Bacteria</taxon>
        <taxon>Pseudomonadati</taxon>
        <taxon>Acidobacteriota</taxon>
        <taxon>Terriglobia</taxon>
        <taxon>Terriglobales</taxon>
        <taxon>Candidatus Korobacteraceae</taxon>
        <taxon>Candidatus Korobacter</taxon>
    </lineage>
</organism>
<dbReference type="KEGG" id="aba:Acid345_2927"/>
<evidence type="ECO:0000256" key="1">
    <source>
        <dbReference type="SAM" id="MobiDB-lite"/>
    </source>
</evidence>
<dbReference type="RefSeq" id="WP_011523729.1">
    <property type="nucleotide sequence ID" value="NC_008009.1"/>
</dbReference>
<evidence type="ECO:0008006" key="4">
    <source>
        <dbReference type="Google" id="ProtNLM"/>
    </source>
</evidence>
<feature type="region of interest" description="Disordered" evidence="1">
    <location>
        <begin position="1"/>
        <end position="22"/>
    </location>
</feature>
<gene>
    <name evidence="2" type="ordered locus">Acid345_2927</name>
</gene>
<dbReference type="STRING" id="204669.Acid345_2927"/>
<dbReference type="EnsemblBacteria" id="ABF41928">
    <property type="protein sequence ID" value="ABF41928"/>
    <property type="gene ID" value="Acid345_2927"/>
</dbReference>
<keyword evidence="3" id="KW-1185">Reference proteome</keyword>
<dbReference type="EMBL" id="CP000360">
    <property type="protein sequence ID" value="ABF41928.1"/>
    <property type="molecule type" value="Genomic_DNA"/>
</dbReference>
<dbReference type="AlphaFoldDB" id="Q1IMH2"/>
<name>Q1IMH2_KORVE</name>
<dbReference type="Proteomes" id="UP000002432">
    <property type="component" value="Chromosome"/>
</dbReference>
<reference evidence="2 3" key="1">
    <citation type="journal article" date="2009" name="Appl. Environ. Microbiol.">
        <title>Three genomes from the phylum Acidobacteria provide insight into the lifestyles of these microorganisms in soils.</title>
        <authorList>
            <person name="Ward N.L."/>
            <person name="Challacombe J.F."/>
            <person name="Janssen P.H."/>
            <person name="Henrissat B."/>
            <person name="Coutinho P.M."/>
            <person name="Wu M."/>
            <person name="Xie G."/>
            <person name="Haft D.H."/>
            <person name="Sait M."/>
            <person name="Badger J."/>
            <person name="Barabote R.D."/>
            <person name="Bradley B."/>
            <person name="Brettin T.S."/>
            <person name="Brinkac L.M."/>
            <person name="Bruce D."/>
            <person name="Creasy T."/>
            <person name="Daugherty S.C."/>
            <person name="Davidsen T.M."/>
            <person name="DeBoy R.T."/>
            <person name="Detter J.C."/>
            <person name="Dodson R.J."/>
            <person name="Durkin A.S."/>
            <person name="Ganapathy A."/>
            <person name="Gwinn-Giglio M."/>
            <person name="Han C.S."/>
            <person name="Khouri H."/>
            <person name="Kiss H."/>
            <person name="Kothari S.P."/>
            <person name="Madupu R."/>
            <person name="Nelson K.E."/>
            <person name="Nelson W.C."/>
            <person name="Paulsen I."/>
            <person name="Penn K."/>
            <person name="Ren Q."/>
            <person name="Rosovitz M.J."/>
            <person name="Selengut J.D."/>
            <person name="Shrivastava S."/>
            <person name="Sullivan S.A."/>
            <person name="Tapia R."/>
            <person name="Thompson L.S."/>
            <person name="Watkins K.L."/>
            <person name="Yang Q."/>
            <person name="Yu C."/>
            <person name="Zafar N."/>
            <person name="Zhou L."/>
            <person name="Kuske C.R."/>
        </authorList>
    </citation>
    <scope>NUCLEOTIDE SEQUENCE [LARGE SCALE GENOMIC DNA]</scope>
    <source>
        <strain evidence="2 3">Ellin345</strain>
    </source>
</reference>
<evidence type="ECO:0000313" key="3">
    <source>
        <dbReference type="Proteomes" id="UP000002432"/>
    </source>
</evidence>
<dbReference type="eggNOG" id="COG3951">
    <property type="taxonomic scope" value="Bacteria"/>
</dbReference>
<feature type="compositionally biased region" description="Polar residues" evidence="1">
    <location>
        <begin position="1"/>
        <end position="12"/>
    </location>
</feature>
<proteinExistence type="predicted"/>
<evidence type="ECO:0000313" key="2">
    <source>
        <dbReference type="EMBL" id="ABF41928.1"/>
    </source>
</evidence>
<dbReference type="HOGENOM" id="CLU_2330082_0_0_0"/>
<accession>Q1IMH2</accession>
<dbReference type="OrthoDB" id="7862954at2"/>
<protein>
    <recommendedName>
        <fullName evidence="4">Flagellar protein FlgJ N-terminal domain-containing protein</fullName>
    </recommendedName>
</protein>